<dbReference type="PANTHER" id="PTHR47926:SF390">
    <property type="entry name" value="TETRATRICOPEPTIDE REPEAT-LIKE SUPERFAMILY PROTEIN"/>
    <property type="match status" value="1"/>
</dbReference>
<evidence type="ECO:0000313" key="5">
    <source>
        <dbReference type="Proteomes" id="UP000652761"/>
    </source>
</evidence>
<evidence type="ECO:0000256" key="1">
    <source>
        <dbReference type="ARBA" id="ARBA00022737"/>
    </source>
</evidence>
<dbReference type="Pfam" id="PF20430">
    <property type="entry name" value="Eplus_motif"/>
    <property type="match status" value="1"/>
</dbReference>
<dbReference type="InterPro" id="IPR011990">
    <property type="entry name" value="TPR-like_helical_dom_sf"/>
</dbReference>
<gene>
    <name evidence="4" type="ORF">Taro_006080</name>
</gene>
<dbReference type="InterPro" id="IPR046848">
    <property type="entry name" value="E_motif"/>
</dbReference>
<name>A0A843TMQ8_COLES</name>
<dbReference type="GO" id="GO:0009451">
    <property type="term" value="P:RNA modification"/>
    <property type="evidence" value="ECO:0007669"/>
    <property type="project" value="InterPro"/>
</dbReference>
<dbReference type="InterPro" id="IPR002885">
    <property type="entry name" value="PPR_rpt"/>
</dbReference>
<feature type="domain" description="DYW" evidence="3">
    <location>
        <begin position="692"/>
        <end position="742"/>
    </location>
</feature>
<protein>
    <recommendedName>
        <fullName evidence="3">DYW domain-containing protein</fullName>
    </recommendedName>
</protein>
<feature type="repeat" description="PPR" evidence="2">
    <location>
        <begin position="162"/>
        <end position="196"/>
    </location>
</feature>
<feature type="repeat" description="PPR" evidence="2">
    <location>
        <begin position="131"/>
        <end position="161"/>
    </location>
</feature>
<keyword evidence="1" id="KW-0677">Repeat</keyword>
<dbReference type="Pfam" id="PF01535">
    <property type="entry name" value="PPR"/>
    <property type="match status" value="4"/>
</dbReference>
<dbReference type="Pfam" id="PF14432">
    <property type="entry name" value="DYW_deaminase"/>
    <property type="match status" value="1"/>
</dbReference>
<feature type="repeat" description="PPR" evidence="2">
    <location>
        <begin position="373"/>
        <end position="407"/>
    </location>
</feature>
<dbReference type="AlphaFoldDB" id="A0A843TMQ8"/>
<dbReference type="GO" id="GO:0003723">
    <property type="term" value="F:RNA binding"/>
    <property type="evidence" value="ECO:0007669"/>
    <property type="project" value="InterPro"/>
</dbReference>
<evidence type="ECO:0000313" key="4">
    <source>
        <dbReference type="EMBL" id="MQL73722.1"/>
    </source>
</evidence>
<accession>A0A843TMQ8</accession>
<dbReference type="NCBIfam" id="TIGR00756">
    <property type="entry name" value="PPR"/>
    <property type="match status" value="5"/>
</dbReference>
<dbReference type="Pfam" id="PF20431">
    <property type="entry name" value="E_motif"/>
    <property type="match status" value="1"/>
</dbReference>
<proteinExistence type="predicted"/>
<feature type="repeat" description="PPR" evidence="2">
    <location>
        <begin position="474"/>
        <end position="508"/>
    </location>
</feature>
<dbReference type="EMBL" id="NMUH01000178">
    <property type="protein sequence ID" value="MQL73722.1"/>
    <property type="molecule type" value="Genomic_DNA"/>
</dbReference>
<dbReference type="FunFam" id="1.25.40.10:FF:000031">
    <property type="entry name" value="Pentatricopeptide repeat-containing protein mitochondrial"/>
    <property type="match status" value="1"/>
</dbReference>
<sequence>MVRRRLSISISGHGLQVCRFRSSLSISVSPAPSPSPPRLFQAACRSPAPVTEPSLLLPLLLDRSNAHHRRSGVLLQEPRFSELLPETEEPNQERNSADTYGSMLQRYVGSAGPSAAQSLHLELIKTGFLGDLFLSNTLVKLYAKWGKLNMARQIFAEMPEKNAVSWTCLISGYAQSGQPDEACSLFRSMLSSGFVPTEYTFGSVLRACQDYGPQCLDLGAQVHALIFKIGYPLDPVACNALISIVTYACPSSAASFYLCLLDQVLAQIIKSGFMDDLYVGSALISAFASACAEFSRPEEGNSRGREIHGFVIRNGLSDYKVAIGNGLVNMYAKCGAIDEASTTVENAILSCYAKCGDMDACEQLFVNMSDRRDNLSWNCMVAGYVDNGLLPKAMDFVWLMMHDGQKLDHFTFATVLNACASVAALERGMEMHAFCIRSHMKSDIVVESALIDMYSKCGRINYATNVFRSMALKNEFSWNSMISGYARHGHAEKAIVLFNEMQKGQQQPDHVTFVGVLSACSHVGKVEQGLQYFDSMSEKYGISPRLEHYSCMVDLLGRAGKLDEMECFLKRMPMKPNALIWRTVLAACCRTKDGAMVNLGKQAGEMLLELEPENPVNFILISKLFASRGCWDNVAKTRNAMRSALVKKEAGCSWVTMKDGIHVFTAGDRSHPNMEVIYAKLSILIQKTKDAGYIPQTKFALYDLDMEDKEELLSCHSEKLAVAFVLTRSSGLPIRIMKNIRVLTIVGGLELHD</sequence>
<dbReference type="OrthoDB" id="645871at2759"/>
<dbReference type="Gene3D" id="1.25.40.10">
    <property type="entry name" value="Tetratricopeptide repeat domain"/>
    <property type="match status" value="3"/>
</dbReference>
<dbReference type="Proteomes" id="UP000652761">
    <property type="component" value="Unassembled WGS sequence"/>
</dbReference>
<reference evidence="4" key="1">
    <citation type="submission" date="2017-07" db="EMBL/GenBank/DDBJ databases">
        <title>Taro Niue Genome Assembly and Annotation.</title>
        <authorList>
            <person name="Atibalentja N."/>
            <person name="Keating K."/>
            <person name="Fields C.J."/>
        </authorList>
    </citation>
    <scope>NUCLEOTIDE SEQUENCE</scope>
    <source>
        <strain evidence="4">Niue_2</strain>
        <tissue evidence="4">Leaf</tissue>
    </source>
</reference>
<dbReference type="Pfam" id="PF13041">
    <property type="entry name" value="PPR_2"/>
    <property type="match status" value="2"/>
</dbReference>
<evidence type="ECO:0000256" key="2">
    <source>
        <dbReference type="PROSITE-ProRule" id="PRU00708"/>
    </source>
</evidence>
<dbReference type="InterPro" id="IPR046960">
    <property type="entry name" value="PPR_At4g14850-like_plant"/>
</dbReference>
<organism evidence="4 5">
    <name type="scientific">Colocasia esculenta</name>
    <name type="common">Wild taro</name>
    <name type="synonym">Arum esculentum</name>
    <dbReference type="NCBI Taxonomy" id="4460"/>
    <lineage>
        <taxon>Eukaryota</taxon>
        <taxon>Viridiplantae</taxon>
        <taxon>Streptophyta</taxon>
        <taxon>Embryophyta</taxon>
        <taxon>Tracheophyta</taxon>
        <taxon>Spermatophyta</taxon>
        <taxon>Magnoliopsida</taxon>
        <taxon>Liliopsida</taxon>
        <taxon>Araceae</taxon>
        <taxon>Aroideae</taxon>
        <taxon>Colocasieae</taxon>
        <taxon>Colocasia</taxon>
    </lineage>
</organism>
<dbReference type="GO" id="GO:0008270">
    <property type="term" value="F:zinc ion binding"/>
    <property type="evidence" value="ECO:0007669"/>
    <property type="project" value="InterPro"/>
</dbReference>
<keyword evidence="5" id="KW-1185">Reference proteome</keyword>
<dbReference type="PANTHER" id="PTHR47926">
    <property type="entry name" value="PENTATRICOPEPTIDE REPEAT-CONTAINING PROTEIN"/>
    <property type="match status" value="1"/>
</dbReference>
<dbReference type="FunFam" id="1.25.40.10:FF:000366">
    <property type="entry name" value="Pentatricopeptide (PPR) repeat-containing protein"/>
    <property type="match status" value="1"/>
</dbReference>
<evidence type="ECO:0000259" key="3">
    <source>
        <dbReference type="Pfam" id="PF14432"/>
    </source>
</evidence>
<dbReference type="FunFam" id="1.25.40.10:FF:000381">
    <property type="entry name" value="Pentatricopeptide repeat-containing protein"/>
    <property type="match status" value="2"/>
</dbReference>
<dbReference type="InterPro" id="IPR032867">
    <property type="entry name" value="DYW_dom"/>
</dbReference>
<comment type="caution">
    <text evidence="4">The sequence shown here is derived from an EMBL/GenBank/DDBJ whole genome shotgun (WGS) entry which is preliminary data.</text>
</comment>
<dbReference type="InterPro" id="IPR046849">
    <property type="entry name" value="E2_motif"/>
</dbReference>
<dbReference type="PROSITE" id="PS51375">
    <property type="entry name" value="PPR"/>
    <property type="match status" value="4"/>
</dbReference>